<evidence type="ECO:0000313" key="1">
    <source>
        <dbReference type="EMBL" id="CAD7589288.1"/>
    </source>
</evidence>
<accession>A0A7R9JVL4</accession>
<organism evidence="1">
    <name type="scientific">Timema genevievae</name>
    <name type="common">Walking stick</name>
    <dbReference type="NCBI Taxonomy" id="629358"/>
    <lineage>
        <taxon>Eukaryota</taxon>
        <taxon>Metazoa</taxon>
        <taxon>Ecdysozoa</taxon>
        <taxon>Arthropoda</taxon>
        <taxon>Hexapoda</taxon>
        <taxon>Insecta</taxon>
        <taxon>Pterygota</taxon>
        <taxon>Neoptera</taxon>
        <taxon>Polyneoptera</taxon>
        <taxon>Phasmatodea</taxon>
        <taxon>Timematodea</taxon>
        <taxon>Timematoidea</taxon>
        <taxon>Timematidae</taxon>
        <taxon>Timema</taxon>
    </lineage>
</organism>
<dbReference type="PANTHER" id="PTHR46901:SF2">
    <property type="entry name" value="GH04942P"/>
    <property type="match status" value="1"/>
</dbReference>
<dbReference type="AlphaFoldDB" id="A0A7R9JVL4"/>
<dbReference type="PANTHER" id="PTHR46901">
    <property type="entry name" value="GH04942P"/>
    <property type="match status" value="1"/>
</dbReference>
<sequence length="154" mass="17445">MSSQRMRNLIFIANGRDRIRAQPAVLTTPHLAPTDTPSGDINTDESHDVQGGYRLQLLDNLQRPVLDLTPVTADSEFVSTDVTAQSYHIQLPPDFTCEDCTVRLMRQAKEWSDGYRFWSCADVDILAHWCSVWRPFDLTPRAATRFARPLSHSG</sequence>
<protein>
    <submittedName>
        <fullName evidence="1">Uncharacterized protein</fullName>
    </submittedName>
</protein>
<dbReference type="EMBL" id="OE840024">
    <property type="protein sequence ID" value="CAD7589288.1"/>
    <property type="molecule type" value="Genomic_DNA"/>
</dbReference>
<gene>
    <name evidence="1" type="ORF">TGEB3V08_LOCUS3253</name>
</gene>
<proteinExistence type="predicted"/>
<reference evidence="1" key="1">
    <citation type="submission" date="2020-11" db="EMBL/GenBank/DDBJ databases">
        <authorList>
            <person name="Tran Van P."/>
        </authorList>
    </citation>
    <scope>NUCLEOTIDE SEQUENCE</scope>
</reference>
<name>A0A7R9JVL4_TIMGE</name>